<feature type="domain" description="Fork-head" evidence="14">
    <location>
        <begin position="208"/>
        <end position="286"/>
    </location>
</feature>
<dbReference type="PROSITE" id="PS00657">
    <property type="entry name" value="FORK_HEAD_1"/>
    <property type="match status" value="1"/>
</dbReference>
<dbReference type="GO" id="GO:0003700">
    <property type="term" value="F:DNA-binding transcription factor activity"/>
    <property type="evidence" value="ECO:0007669"/>
    <property type="project" value="InterPro"/>
</dbReference>
<comment type="function">
    <text evidence="10">Transcription factor regulating the expression of cell cycle genes essential for DNA replication and mitosis. Plays a role in the control of cell proliferation. Also plays a role in DNA break repair, participating in the DNA damage checkpoint response. Promotes transcription of PHB2.</text>
</comment>
<keyword evidence="7" id="KW-0234">DNA repair</keyword>
<evidence type="ECO:0000256" key="3">
    <source>
        <dbReference type="ARBA" id="ARBA00023015"/>
    </source>
</evidence>
<reference evidence="15" key="1">
    <citation type="submission" date="2022-07" db="EMBL/GenBank/DDBJ databases">
        <title>Chromosome-level genome of Muraenolepis orangiensis.</title>
        <authorList>
            <person name="Kim J."/>
        </authorList>
    </citation>
    <scope>NUCLEOTIDE SEQUENCE</scope>
    <source>
        <strain evidence="15">KU_S4_2022</strain>
        <tissue evidence="15">Muscle</tissue>
    </source>
</reference>
<dbReference type="GO" id="GO:0006281">
    <property type="term" value="P:DNA repair"/>
    <property type="evidence" value="ECO:0007669"/>
    <property type="project" value="UniProtKB-KW"/>
</dbReference>
<feature type="region of interest" description="Disordered" evidence="13">
    <location>
        <begin position="21"/>
        <end position="58"/>
    </location>
</feature>
<gene>
    <name evidence="15" type="ORF">NHX12_020426</name>
</gene>
<keyword evidence="5" id="KW-0010">Activator</keyword>
<comment type="subcellular location">
    <subcellularLocation>
        <location evidence="1 12">Nucleus</location>
    </subcellularLocation>
</comment>
<feature type="compositionally biased region" description="Acidic residues" evidence="13">
    <location>
        <begin position="178"/>
        <end position="197"/>
    </location>
</feature>
<evidence type="ECO:0000259" key="14">
    <source>
        <dbReference type="PROSITE" id="PS50039"/>
    </source>
</evidence>
<dbReference type="GO" id="GO:0000977">
    <property type="term" value="F:RNA polymerase II transcription regulatory region sequence-specific DNA binding"/>
    <property type="evidence" value="ECO:0007669"/>
    <property type="project" value="TreeGrafter"/>
</dbReference>
<evidence type="ECO:0000256" key="7">
    <source>
        <dbReference type="ARBA" id="ARBA00023204"/>
    </source>
</evidence>
<dbReference type="InterPro" id="IPR018122">
    <property type="entry name" value="TF_fork_head_CS_1"/>
</dbReference>
<keyword evidence="3" id="KW-0805">Transcription regulation</keyword>
<evidence type="ECO:0000256" key="11">
    <source>
        <dbReference type="ARBA" id="ARBA00072725"/>
    </source>
</evidence>
<evidence type="ECO:0000256" key="1">
    <source>
        <dbReference type="ARBA" id="ARBA00004123"/>
    </source>
</evidence>
<accession>A0A9Q0ERF0</accession>
<protein>
    <recommendedName>
        <fullName evidence="11">Forkhead box protein M1</fullName>
    </recommendedName>
</protein>
<keyword evidence="8 12" id="KW-0539">Nucleus</keyword>
<keyword evidence="4 12" id="KW-0238">DNA-binding</keyword>
<dbReference type="InterPro" id="IPR042839">
    <property type="entry name" value="FOXM1"/>
</dbReference>
<dbReference type="PRINTS" id="PR00053">
    <property type="entry name" value="FORKHEAD"/>
</dbReference>
<organism evidence="15 16">
    <name type="scientific">Muraenolepis orangiensis</name>
    <name type="common">Patagonian moray cod</name>
    <dbReference type="NCBI Taxonomy" id="630683"/>
    <lineage>
        <taxon>Eukaryota</taxon>
        <taxon>Metazoa</taxon>
        <taxon>Chordata</taxon>
        <taxon>Craniata</taxon>
        <taxon>Vertebrata</taxon>
        <taxon>Euteleostomi</taxon>
        <taxon>Actinopterygii</taxon>
        <taxon>Neopterygii</taxon>
        <taxon>Teleostei</taxon>
        <taxon>Neoteleostei</taxon>
        <taxon>Acanthomorphata</taxon>
        <taxon>Zeiogadaria</taxon>
        <taxon>Gadariae</taxon>
        <taxon>Gadiformes</taxon>
        <taxon>Muraenolepidoidei</taxon>
        <taxon>Muraenolepididae</taxon>
        <taxon>Muraenolepis</taxon>
    </lineage>
</organism>
<dbReference type="GO" id="GO:0005634">
    <property type="term" value="C:nucleus"/>
    <property type="evidence" value="ECO:0007669"/>
    <property type="project" value="UniProtKB-SubCell"/>
</dbReference>
<dbReference type="GO" id="GO:0006357">
    <property type="term" value="P:regulation of transcription by RNA polymerase II"/>
    <property type="evidence" value="ECO:0007669"/>
    <property type="project" value="TreeGrafter"/>
</dbReference>
<comment type="caution">
    <text evidence="15">The sequence shown here is derived from an EMBL/GenBank/DDBJ whole genome shotgun (WGS) entry which is preliminary data.</text>
</comment>
<dbReference type="InterPro" id="IPR001766">
    <property type="entry name" value="Fork_head_dom"/>
</dbReference>
<dbReference type="GO" id="GO:0000086">
    <property type="term" value="P:G2/M transition of mitotic cell cycle"/>
    <property type="evidence" value="ECO:0007669"/>
    <property type="project" value="InterPro"/>
</dbReference>
<proteinExistence type="predicted"/>
<evidence type="ECO:0000256" key="9">
    <source>
        <dbReference type="ARBA" id="ARBA00023306"/>
    </source>
</evidence>
<dbReference type="EMBL" id="JANIIK010000036">
    <property type="protein sequence ID" value="KAJ3612149.1"/>
    <property type="molecule type" value="Genomic_DNA"/>
</dbReference>
<dbReference type="SUPFAM" id="SSF46785">
    <property type="entry name" value="Winged helix' DNA-binding domain"/>
    <property type="match status" value="1"/>
</dbReference>
<evidence type="ECO:0000256" key="2">
    <source>
        <dbReference type="ARBA" id="ARBA00022763"/>
    </source>
</evidence>
<evidence type="ECO:0000256" key="5">
    <source>
        <dbReference type="ARBA" id="ARBA00023159"/>
    </source>
</evidence>
<dbReference type="InterPro" id="IPR030456">
    <property type="entry name" value="TF_fork_head_CS_2"/>
</dbReference>
<evidence type="ECO:0000256" key="8">
    <source>
        <dbReference type="ARBA" id="ARBA00023242"/>
    </source>
</evidence>
<dbReference type="AlphaFoldDB" id="A0A9Q0ERF0"/>
<feature type="compositionally biased region" description="Polar residues" evidence="13">
    <location>
        <begin position="451"/>
        <end position="463"/>
    </location>
</feature>
<evidence type="ECO:0000313" key="15">
    <source>
        <dbReference type="EMBL" id="KAJ3612149.1"/>
    </source>
</evidence>
<evidence type="ECO:0000256" key="10">
    <source>
        <dbReference type="ARBA" id="ARBA00053415"/>
    </source>
</evidence>
<name>A0A9Q0ERF0_9TELE</name>
<dbReference type="Gene3D" id="1.10.10.10">
    <property type="entry name" value="Winged helix-like DNA-binding domain superfamily/Winged helix DNA-binding domain"/>
    <property type="match status" value="1"/>
</dbReference>
<keyword evidence="6" id="KW-0804">Transcription</keyword>
<dbReference type="InterPro" id="IPR047516">
    <property type="entry name" value="FH_FOXM1"/>
</dbReference>
<dbReference type="InterPro" id="IPR036388">
    <property type="entry name" value="WH-like_DNA-bd_sf"/>
</dbReference>
<feature type="compositionally biased region" description="Basic and acidic residues" evidence="13">
    <location>
        <begin position="155"/>
        <end position="171"/>
    </location>
</feature>
<dbReference type="PROSITE" id="PS50039">
    <property type="entry name" value="FORK_HEAD_3"/>
    <property type="match status" value="1"/>
</dbReference>
<dbReference type="PANTHER" id="PTHR46878:SF1">
    <property type="entry name" value="FORKHEAD BOX PROTEIN M1"/>
    <property type="match status" value="1"/>
</dbReference>
<dbReference type="PANTHER" id="PTHR46878">
    <property type="entry name" value="FORKHEAD BOX PROTEIN M1"/>
    <property type="match status" value="1"/>
</dbReference>
<evidence type="ECO:0000256" key="4">
    <source>
        <dbReference type="ARBA" id="ARBA00023125"/>
    </source>
</evidence>
<dbReference type="InterPro" id="IPR036390">
    <property type="entry name" value="WH_DNA-bd_sf"/>
</dbReference>
<keyword evidence="16" id="KW-1185">Reference proteome</keyword>
<dbReference type="FunFam" id="1.10.10.10:FF:000245">
    <property type="entry name" value="forkhead box protein M1 isoform X2"/>
    <property type="match status" value="1"/>
</dbReference>
<keyword evidence="9" id="KW-0131">Cell cycle</keyword>
<evidence type="ECO:0000256" key="12">
    <source>
        <dbReference type="PROSITE-ProRule" id="PRU00089"/>
    </source>
</evidence>
<feature type="DNA-binding region" description="Fork-head" evidence="12">
    <location>
        <begin position="208"/>
        <end position="286"/>
    </location>
</feature>
<evidence type="ECO:0000256" key="13">
    <source>
        <dbReference type="SAM" id="MobiDB-lite"/>
    </source>
</evidence>
<dbReference type="SMART" id="SM00339">
    <property type="entry name" value="FH"/>
    <property type="match status" value="1"/>
</dbReference>
<feature type="region of interest" description="Disordered" evidence="13">
    <location>
        <begin position="147"/>
        <end position="209"/>
    </location>
</feature>
<dbReference type="CDD" id="cd20029">
    <property type="entry name" value="FH_FOXM"/>
    <property type="match status" value="1"/>
</dbReference>
<feature type="compositionally biased region" description="Gly residues" evidence="13">
    <location>
        <begin position="384"/>
        <end position="393"/>
    </location>
</feature>
<keyword evidence="2" id="KW-0227">DNA damage</keyword>
<dbReference type="Pfam" id="PF00250">
    <property type="entry name" value="Forkhead"/>
    <property type="match status" value="1"/>
</dbReference>
<sequence length="595" mass="64394">MRRSPRRPLILKRRKLPFQLSESATVDVVPSKQPHGGGSTTTTTPQPPAPPSDGSSPKPCAVSLCFPDGVHIVPHPTKTDTRVVLIPPTADLQSVIGALTAKGKEHGPNGPNKFILLSGSGGQPCSEVNKDLDCCPLDDSLTNIHWLSGMSSDGNKPDTKSVKSEVKKEDIDINISDNNDDDNTSEQDSQGDGDAEADGQAKSSQSDRPPYSYMAMIQFAINSNTSRRMTLKEIYTWIEDHFPFFHQQTKQGWKNSIRHNLSIHDMFKRQTSPDGKTSYWTIRPEANRCLTLDQVYKLSASTVGTTIYQASPALCSAFTPQVQLLPGRQPARVTPGARKRVRSAPKVAKIDAPAAVLHPIATEMKEEPVCLPLNPQRDPHRGGEGGGGGGGGSSRRKQRLVLPSHEEPILLPPDSPFFDSGVASDASALRDMPQGSPSSPKLSFETPVKGGSSSDHLASSTPSRPLGSEPWKVTPLGKGTQRAMLDFSPIHTPGGPLHTPQHQHYHHTHLHHDYSTFNFGDPAFSELPLFSSPRELLLSSTAAGSAANCSLEGLMLDTINDSLSKVLVDISFSALEDEDMGTANISWSELIHHFI</sequence>
<evidence type="ECO:0000256" key="6">
    <source>
        <dbReference type="ARBA" id="ARBA00023163"/>
    </source>
</evidence>
<dbReference type="Proteomes" id="UP001148018">
    <property type="component" value="Unassembled WGS sequence"/>
</dbReference>
<dbReference type="GO" id="GO:0042127">
    <property type="term" value="P:regulation of cell population proliferation"/>
    <property type="evidence" value="ECO:0007669"/>
    <property type="project" value="TreeGrafter"/>
</dbReference>
<dbReference type="PROSITE" id="PS00658">
    <property type="entry name" value="FORK_HEAD_2"/>
    <property type="match status" value="1"/>
</dbReference>
<evidence type="ECO:0000313" key="16">
    <source>
        <dbReference type="Proteomes" id="UP001148018"/>
    </source>
</evidence>
<dbReference type="OrthoDB" id="5954824at2759"/>
<feature type="region of interest" description="Disordered" evidence="13">
    <location>
        <begin position="370"/>
        <end position="471"/>
    </location>
</feature>